<accession>A0ABW3PKW9</accession>
<evidence type="ECO:0000313" key="4">
    <source>
        <dbReference type="EMBL" id="MFD1125620.1"/>
    </source>
</evidence>
<feature type="domain" description="Helix-hairpin-helix DNA-binding motif class 1" evidence="3">
    <location>
        <begin position="203"/>
        <end position="222"/>
    </location>
</feature>
<evidence type="ECO:0000256" key="2">
    <source>
        <dbReference type="SAM" id="Phobius"/>
    </source>
</evidence>
<keyword evidence="2" id="KW-0812">Transmembrane</keyword>
<dbReference type="Pfam" id="PF12836">
    <property type="entry name" value="HHH_3"/>
    <property type="match status" value="1"/>
</dbReference>
<dbReference type="SMART" id="SM00278">
    <property type="entry name" value="HhH1"/>
    <property type="match status" value="2"/>
</dbReference>
<dbReference type="Gene3D" id="3.10.560.10">
    <property type="entry name" value="Outer membrane lipoprotein wza domain like"/>
    <property type="match status" value="1"/>
</dbReference>
<protein>
    <submittedName>
        <fullName evidence="4">Helix-hairpin-helix domain-containing protein</fullName>
    </submittedName>
</protein>
<feature type="region of interest" description="Disordered" evidence="1">
    <location>
        <begin position="46"/>
        <end position="82"/>
    </location>
</feature>
<feature type="compositionally biased region" description="Polar residues" evidence="1">
    <location>
        <begin position="186"/>
        <end position="195"/>
    </location>
</feature>
<dbReference type="InterPro" id="IPR010994">
    <property type="entry name" value="RuvA_2-like"/>
</dbReference>
<keyword evidence="2" id="KW-1133">Transmembrane helix</keyword>
<name>A0ABW3PKW9_9LACO</name>
<feature type="compositionally biased region" description="Low complexity" evidence="1">
    <location>
        <begin position="46"/>
        <end position="76"/>
    </location>
</feature>
<organism evidence="4 5">
    <name type="scientific">Lentilactobacillus raoultii</name>
    <dbReference type="NCBI Taxonomy" id="1987503"/>
    <lineage>
        <taxon>Bacteria</taxon>
        <taxon>Bacillati</taxon>
        <taxon>Bacillota</taxon>
        <taxon>Bacilli</taxon>
        <taxon>Lactobacillales</taxon>
        <taxon>Lactobacillaceae</taxon>
        <taxon>Lentilactobacillus</taxon>
    </lineage>
</organism>
<keyword evidence="5" id="KW-1185">Reference proteome</keyword>
<dbReference type="InterPro" id="IPR003583">
    <property type="entry name" value="Hlx-hairpin-Hlx_DNA-bd_motif"/>
</dbReference>
<sequence length="255" mass="26982">MNRIREFIDDHLYQVLISAAAVIVILIVSVLLLTIGHSSKPSQEDATALATSSTSMSASTDQQASGSQSASSMASATDNSQSGSQRLYVDVKGAVKNPGVYEVNANMRVVDAINLAGGFNRSADKKQINLAQRLTDQQVVYIPIKGEIKGNRALRSTPNQTPAQETVESSATPSASESSSDAGVTTGSTDGSAKVNLNTADKTKLQELNGIGDKKADQIIAYRQSHGQFKSIEDLKNVPGFGDKTFDNLKSSICV</sequence>
<feature type="compositionally biased region" description="Low complexity" evidence="1">
    <location>
        <begin position="165"/>
        <end position="185"/>
    </location>
</feature>
<evidence type="ECO:0000256" key="1">
    <source>
        <dbReference type="SAM" id="MobiDB-lite"/>
    </source>
</evidence>
<dbReference type="NCBIfam" id="TIGR00426">
    <property type="entry name" value="competence protein ComEA helix-hairpin-helix repeat region"/>
    <property type="match status" value="1"/>
</dbReference>
<dbReference type="PANTHER" id="PTHR21180:SF32">
    <property type="entry name" value="ENDONUCLEASE_EXONUCLEASE_PHOSPHATASE FAMILY DOMAIN-CONTAINING PROTEIN 1"/>
    <property type="match status" value="1"/>
</dbReference>
<dbReference type="EMBL" id="JBHTLH010000035">
    <property type="protein sequence ID" value="MFD1125620.1"/>
    <property type="molecule type" value="Genomic_DNA"/>
</dbReference>
<dbReference type="RefSeq" id="WP_121977529.1">
    <property type="nucleotide sequence ID" value="NZ_JBHTLH010000035.1"/>
</dbReference>
<feature type="region of interest" description="Disordered" evidence="1">
    <location>
        <begin position="152"/>
        <end position="195"/>
    </location>
</feature>
<evidence type="ECO:0000259" key="3">
    <source>
        <dbReference type="SMART" id="SM00278"/>
    </source>
</evidence>
<dbReference type="Pfam" id="PF10531">
    <property type="entry name" value="SLBB"/>
    <property type="match status" value="1"/>
</dbReference>
<feature type="transmembrane region" description="Helical" evidence="2">
    <location>
        <begin position="12"/>
        <end position="35"/>
    </location>
</feature>
<proteinExistence type="predicted"/>
<keyword evidence="2" id="KW-0472">Membrane</keyword>
<feature type="domain" description="Helix-hairpin-helix DNA-binding motif class 1" evidence="3">
    <location>
        <begin position="233"/>
        <end position="252"/>
    </location>
</feature>
<reference evidence="5" key="1">
    <citation type="journal article" date="2019" name="Int. J. Syst. Evol. Microbiol.">
        <title>The Global Catalogue of Microorganisms (GCM) 10K type strain sequencing project: providing services to taxonomists for standard genome sequencing and annotation.</title>
        <authorList>
            <consortium name="The Broad Institute Genomics Platform"/>
            <consortium name="The Broad Institute Genome Sequencing Center for Infectious Disease"/>
            <person name="Wu L."/>
            <person name="Ma J."/>
        </authorList>
    </citation>
    <scope>NUCLEOTIDE SEQUENCE [LARGE SCALE GENOMIC DNA]</scope>
    <source>
        <strain evidence="5">CCUG 71848</strain>
    </source>
</reference>
<comment type="caution">
    <text evidence="4">The sequence shown here is derived from an EMBL/GenBank/DDBJ whole genome shotgun (WGS) entry which is preliminary data.</text>
</comment>
<dbReference type="SUPFAM" id="SSF47781">
    <property type="entry name" value="RuvA domain 2-like"/>
    <property type="match status" value="1"/>
</dbReference>
<dbReference type="InterPro" id="IPR004509">
    <property type="entry name" value="Competence_ComEA_HhH"/>
</dbReference>
<feature type="compositionally biased region" description="Polar residues" evidence="1">
    <location>
        <begin position="154"/>
        <end position="164"/>
    </location>
</feature>
<evidence type="ECO:0000313" key="5">
    <source>
        <dbReference type="Proteomes" id="UP001597156"/>
    </source>
</evidence>
<dbReference type="InterPro" id="IPR019554">
    <property type="entry name" value="Soluble_ligand-bd"/>
</dbReference>
<dbReference type="PANTHER" id="PTHR21180">
    <property type="entry name" value="ENDONUCLEASE/EXONUCLEASE/PHOSPHATASE FAMILY DOMAIN-CONTAINING PROTEIN 1"/>
    <property type="match status" value="1"/>
</dbReference>
<dbReference type="Proteomes" id="UP001597156">
    <property type="component" value="Unassembled WGS sequence"/>
</dbReference>
<gene>
    <name evidence="4" type="ORF">ACFQ22_09690</name>
</gene>
<dbReference type="InterPro" id="IPR051675">
    <property type="entry name" value="Endo/Exo/Phosphatase_dom_1"/>
</dbReference>
<dbReference type="Gene3D" id="1.10.150.280">
    <property type="entry name" value="AF1531-like domain"/>
    <property type="match status" value="1"/>
</dbReference>